<gene>
    <name evidence="2" type="primary">tolA</name>
    <name evidence="2" type="ORF">ABDJ85_20235</name>
</gene>
<evidence type="ECO:0000313" key="2">
    <source>
        <dbReference type="EMBL" id="MEO3693809.1"/>
    </source>
</evidence>
<feature type="compositionally biased region" description="Basic and acidic residues" evidence="1">
    <location>
        <begin position="1"/>
        <end position="66"/>
    </location>
</feature>
<dbReference type="NCBIfam" id="TIGR02794">
    <property type="entry name" value="tolA_full"/>
    <property type="match status" value="1"/>
</dbReference>
<accession>A0ABV0G7V1</accession>
<feature type="compositionally biased region" description="Polar residues" evidence="1">
    <location>
        <begin position="76"/>
        <end position="90"/>
    </location>
</feature>
<proteinExistence type="predicted"/>
<dbReference type="Proteomes" id="UP001495147">
    <property type="component" value="Unassembled WGS sequence"/>
</dbReference>
<evidence type="ECO:0000313" key="3">
    <source>
        <dbReference type="Proteomes" id="UP001495147"/>
    </source>
</evidence>
<dbReference type="RefSeq" id="WP_347706618.1">
    <property type="nucleotide sequence ID" value="NZ_JBDPZD010000017.1"/>
</dbReference>
<dbReference type="EMBL" id="JBDPZD010000017">
    <property type="protein sequence ID" value="MEO3693809.1"/>
    <property type="molecule type" value="Genomic_DNA"/>
</dbReference>
<reference evidence="2 3" key="1">
    <citation type="submission" date="2024-05" db="EMBL/GenBank/DDBJ databases">
        <title>Roseateles sp. DJS-2-20 16S ribosomal RNA gene Genome sequencing and assembly.</title>
        <authorList>
            <person name="Woo H."/>
        </authorList>
    </citation>
    <scope>NUCLEOTIDE SEQUENCE [LARGE SCALE GENOMIC DNA]</scope>
    <source>
        <strain evidence="2 3">DJS-2-20</strain>
    </source>
</reference>
<evidence type="ECO:0000256" key="1">
    <source>
        <dbReference type="SAM" id="MobiDB-lite"/>
    </source>
</evidence>
<comment type="caution">
    <text evidence="2">The sequence shown here is derived from an EMBL/GenBank/DDBJ whole genome shotgun (WGS) entry which is preliminary data.</text>
</comment>
<dbReference type="SUPFAM" id="SSF74653">
    <property type="entry name" value="TolA/TonB C-terminal domain"/>
    <property type="match status" value="1"/>
</dbReference>
<dbReference type="Gene3D" id="3.30.1150.10">
    <property type="match status" value="1"/>
</dbReference>
<dbReference type="InterPro" id="IPR014161">
    <property type="entry name" value="Tol-Pal_TolA"/>
</dbReference>
<feature type="non-terminal residue" evidence="2">
    <location>
        <position position="1"/>
    </location>
</feature>
<dbReference type="Pfam" id="PF13103">
    <property type="entry name" value="TonB_2"/>
    <property type="match status" value="1"/>
</dbReference>
<feature type="region of interest" description="Disordered" evidence="1">
    <location>
        <begin position="1"/>
        <end position="95"/>
    </location>
</feature>
<protein>
    <submittedName>
        <fullName evidence="2">Cell envelope integrity protein TolA</fullName>
    </submittedName>
</protein>
<name>A0ABV0G7V1_9BURK</name>
<organism evidence="2 3">
    <name type="scientific">Roseateles paludis</name>
    <dbReference type="NCBI Taxonomy" id="3145238"/>
    <lineage>
        <taxon>Bacteria</taxon>
        <taxon>Pseudomonadati</taxon>
        <taxon>Pseudomonadota</taxon>
        <taxon>Betaproteobacteria</taxon>
        <taxon>Burkholderiales</taxon>
        <taxon>Sphaerotilaceae</taxon>
        <taxon>Roseateles</taxon>
    </lineage>
</organism>
<sequence>ARKEREEAERRKQAELDAKAEKERKDKLEKDKKDKAERAAKEAKEAKLTEAKLEAKREAMRQEQLRRLQGLAGATGNPNSTGTAQQNAAPSSGYAGRIKAHIRPLIIFNAEGNENPEMEVRVTLWPDGRIVSVTKLRGSPNPDWDRAVLRGIDKAERLPRDIDGRVPAYIDLVMRPKE</sequence>
<keyword evidence="3" id="KW-1185">Reference proteome</keyword>